<gene>
    <name evidence="2" type="ORF">J2W94_000338</name>
</gene>
<keyword evidence="1" id="KW-0472">Membrane</keyword>
<dbReference type="EMBL" id="JAVDTT010000001">
    <property type="protein sequence ID" value="MDR6840074.1"/>
    <property type="molecule type" value="Genomic_DNA"/>
</dbReference>
<dbReference type="Pfam" id="PF07963">
    <property type="entry name" value="N_methyl"/>
    <property type="match status" value="1"/>
</dbReference>
<comment type="caution">
    <text evidence="2">The sequence shown here is derived from an EMBL/GenBank/DDBJ whole genome shotgun (WGS) entry which is preliminary data.</text>
</comment>
<dbReference type="InterPro" id="IPR012902">
    <property type="entry name" value="N_methyl_site"/>
</dbReference>
<name>A0ABU1RMS2_9GAMM</name>
<evidence type="ECO:0000313" key="3">
    <source>
        <dbReference type="Proteomes" id="UP001254759"/>
    </source>
</evidence>
<dbReference type="Proteomes" id="UP001254759">
    <property type="component" value="Unassembled WGS sequence"/>
</dbReference>
<sequence>MNKQHMIRNQRRMQAGFSLIELMIALVLGLLVVSTAIGIFLSNKQAYMATQGLGRVQESSQVAFELMSRDIREAGGNPCDSALVAGNIIEGGAAATPTGTDWYLAVARPLYGFESGGPTHVANTDVIQVLRPADDIRSLTADTTAGSASATYSPGTPAYTSGAAIMICDMKTLGVFKANGASSISGANGTVSFGAGAGGNACNYFPQPNAGTCAGASTAYQFPKFATLSALEGVRWFVRDPDGNASNGHSLYRQVNGGTAEEVVQGVDDMQVQYLTPSAGYVNASALTTAAAWNEVRAARVTLILRETEVSGTDGTSRQPITRTIENVITLRNRVL</sequence>
<dbReference type="PROSITE" id="PS00409">
    <property type="entry name" value="PROKAR_NTER_METHYL"/>
    <property type="match status" value="1"/>
</dbReference>
<dbReference type="Pfam" id="PF16074">
    <property type="entry name" value="PilW"/>
    <property type="match status" value="1"/>
</dbReference>
<protein>
    <submittedName>
        <fullName evidence="2">Type IV pilus assembly protein PilW</fullName>
    </submittedName>
</protein>
<keyword evidence="1" id="KW-0812">Transmembrane</keyword>
<dbReference type="RefSeq" id="WP_310089903.1">
    <property type="nucleotide sequence ID" value="NZ_JAVDTT010000001.1"/>
</dbReference>
<keyword evidence="1" id="KW-1133">Transmembrane helix</keyword>
<reference evidence="2 3" key="1">
    <citation type="submission" date="2023-07" db="EMBL/GenBank/DDBJ databases">
        <title>Sorghum-associated microbial communities from plants grown in Nebraska, USA.</title>
        <authorList>
            <person name="Schachtman D."/>
        </authorList>
    </citation>
    <scope>NUCLEOTIDE SEQUENCE [LARGE SCALE GENOMIC DNA]</scope>
    <source>
        <strain evidence="2 3">BE107</strain>
    </source>
</reference>
<keyword evidence="3" id="KW-1185">Reference proteome</keyword>
<dbReference type="InterPro" id="IPR032092">
    <property type="entry name" value="PilW"/>
</dbReference>
<dbReference type="NCBIfam" id="TIGR02532">
    <property type="entry name" value="IV_pilin_GFxxxE"/>
    <property type="match status" value="1"/>
</dbReference>
<evidence type="ECO:0000313" key="2">
    <source>
        <dbReference type="EMBL" id="MDR6840074.1"/>
    </source>
</evidence>
<feature type="transmembrane region" description="Helical" evidence="1">
    <location>
        <begin position="20"/>
        <end position="41"/>
    </location>
</feature>
<evidence type="ECO:0000256" key="1">
    <source>
        <dbReference type="SAM" id="Phobius"/>
    </source>
</evidence>
<proteinExistence type="predicted"/>
<organism evidence="2 3">
    <name type="scientific">Pseudoxanthomonas sacheonensis</name>
    <dbReference type="NCBI Taxonomy" id="443615"/>
    <lineage>
        <taxon>Bacteria</taxon>
        <taxon>Pseudomonadati</taxon>
        <taxon>Pseudomonadota</taxon>
        <taxon>Gammaproteobacteria</taxon>
        <taxon>Lysobacterales</taxon>
        <taxon>Lysobacteraceae</taxon>
        <taxon>Pseudoxanthomonas</taxon>
    </lineage>
</organism>
<accession>A0ABU1RMS2</accession>